<comment type="caution">
    <text evidence="2">The sequence shown here is derived from an EMBL/GenBank/DDBJ whole genome shotgun (WGS) entry which is preliminary data.</text>
</comment>
<sequence>MNIHESQHKLYTVAVLLAAYNGEQYIEEQIKTIITQKNVSVTIFISIDLSIDNTLNLCNELSKQYTNIVILPYGERFGGAARNFYRLLLDTDLSSFDYVSLADQDDLWYENKLERAIKNLQHKHVYSSNVVAFWDDHRRCLISKSQPQVEFDYFFEAAGPGCTYVLRENVAKEFKRFCTLNKSIILDIALHDWLIYAFCRANNYSWFIDPEPTMLYRQHQNNQVGANNSFRAFWKRIILIRNGWYIKEVLKIFEIFDHDNKEILPLIKSNKFIDRFLLACKVNKLRRRFRDRLFLFAIFVFRVF</sequence>
<dbReference type="Gene3D" id="3.90.550.10">
    <property type="entry name" value="Spore Coat Polysaccharide Biosynthesis Protein SpsA, Chain A"/>
    <property type="match status" value="1"/>
</dbReference>
<dbReference type="EMBL" id="LXEP01000005">
    <property type="protein sequence ID" value="OAT23448.1"/>
    <property type="molecule type" value="Genomic_DNA"/>
</dbReference>
<dbReference type="Pfam" id="PF00535">
    <property type="entry name" value="Glycos_transf_2"/>
    <property type="match status" value="1"/>
</dbReference>
<gene>
    <name evidence="2" type="ORF">M977_00698</name>
</gene>
<evidence type="ECO:0000259" key="1">
    <source>
        <dbReference type="Pfam" id="PF00535"/>
    </source>
</evidence>
<reference evidence="2 3" key="1">
    <citation type="submission" date="2016-04" db="EMBL/GenBank/DDBJ databases">
        <title>ATOL: Assembling a taxonomically balanced genome-scale reconstruction of the evolutionary history of the Enterobacteriaceae.</title>
        <authorList>
            <person name="Plunkett G.III."/>
            <person name="Neeno-Eckwall E.C."/>
            <person name="Glasner J.D."/>
            <person name="Perna N.T."/>
        </authorList>
    </citation>
    <scope>NUCLEOTIDE SEQUENCE [LARGE SCALE GENOMIC DNA]</scope>
    <source>
        <strain evidence="2 3">ATCC 51604</strain>
    </source>
</reference>
<dbReference type="InterPro" id="IPR029044">
    <property type="entry name" value="Nucleotide-diphossugar_trans"/>
</dbReference>
<evidence type="ECO:0000313" key="2">
    <source>
        <dbReference type="EMBL" id="OAT23448.1"/>
    </source>
</evidence>
<name>A0A1B7I553_9ENTR</name>
<dbReference type="AlphaFoldDB" id="A0A1B7I553"/>
<dbReference type="Proteomes" id="UP000078504">
    <property type="component" value="Unassembled WGS sequence"/>
</dbReference>
<evidence type="ECO:0000313" key="3">
    <source>
        <dbReference type="Proteomes" id="UP000078504"/>
    </source>
</evidence>
<dbReference type="RefSeq" id="WP_245163480.1">
    <property type="nucleotide sequence ID" value="NZ_LXEP01000005.1"/>
</dbReference>
<dbReference type="GO" id="GO:0016758">
    <property type="term" value="F:hexosyltransferase activity"/>
    <property type="evidence" value="ECO:0007669"/>
    <property type="project" value="UniProtKB-ARBA"/>
</dbReference>
<protein>
    <submittedName>
        <fullName evidence="2">Alpha-L-Rha alpha-1,3-L-rhamnosyltransferase</fullName>
        <ecNumber evidence="2">2.4.1.-</ecNumber>
    </submittedName>
</protein>
<keyword evidence="2" id="KW-0328">Glycosyltransferase</keyword>
<dbReference type="InterPro" id="IPR001173">
    <property type="entry name" value="Glyco_trans_2-like"/>
</dbReference>
<accession>A0A1B7I553</accession>
<organism evidence="2 3">
    <name type="scientific">Buttiauxella gaviniae ATCC 51604</name>
    <dbReference type="NCBI Taxonomy" id="1354253"/>
    <lineage>
        <taxon>Bacteria</taxon>
        <taxon>Pseudomonadati</taxon>
        <taxon>Pseudomonadota</taxon>
        <taxon>Gammaproteobacteria</taxon>
        <taxon>Enterobacterales</taxon>
        <taxon>Enterobacteriaceae</taxon>
        <taxon>Buttiauxella</taxon>
    </lineage>
</organism>
<dbReference type="EC" id="2.4.1.-" evidence="2"/>
<feature type="domain" description="Glycosyltransferase 2-like" evidence="1">
    <location>
        <begin position="15"/>
        <end position="138"/>
    </location>
</feature>
<dbReference type="PANTHER" id="PTHR22916:SF3">
    <property type="entry name" value="UDP-GLCNAC:BETAGAL BETA-1,3-N-ACETYLGLUCOSAMINYLTRANSFERASE-LIKE PROTEIN 1"/>
    <property type="match status" value="1"/>
</dbReference>
<keyword evidence="2" id="KW-0808">Transferase</keyword>
<dbReference type="SUPFAM" id="SSF53448">
    <property type="entry name" value="Nucleotide-diphospho-sugar transferases"/>
    <property type="match status" value="1"/>
</dbReference>
<dbReference type="PANTHER" id="PTHR22916">
    <property type="entry name" value="GLYCOSYLTRANSFERASE"/>
    <property type="match status" value="1"/>
</dbReference>
<proteinExistence type="predicted"/>
<dbReference type="PATRIC" id="fig|1354253.4.peg.717"/>